<feature type="compositionally biased region" description="Basic residues" evidence="7">
    <location>
        <begin position="73"/>
        <end position="83"/>
    </location>
</feature>
<protein>
    <recommendedName>
        <fullName evidence="12">TCP domain-containing protein</fullName>
    </recommendedName>
</protein>
<evidence type="ECO:0008006" key="12">
    <source>
        <dbReference type="Google" id="ProtNLM"/>
    </source>
</evidence>
<evidence type="ECO:0000313" key="11">
    <source>
        <dbReference type="Proteomes" id="UP000325577"/>
    </source>
</evidence>
<evidence type="ECO:0000256" key="3">
    <source>
        <dbReference type="ARBA" id="ARBA00023015"/>
    </source>
</evidence>
<keyword evidence="2" id="KW-0217">Developmental protein</keyword>
<feature type="region of interest" description="Disordered" evidence="7">
    <location>
        <begin position="64"/>
        <end position="92"/>
    </location>
</feature>
<evidence type="ECO:0000256" key="1">
    <source>
        <dbReference type="ARBA" id="ARBA00004123"/>
    </source>
</evidence>
<organism evidence="10 11">
    <name type="scientific">Nyssa sinensis</name>
    <dbReference type="NCBI Taxonomy" id="561372"/>
    <lineage>
        <taxon>Eukaryota</taxon>
        <taxon>Viridiplantae</taxon>
        <taxon>Streptophyta</taxon>
        <taxon>Embryophyta</taxon>
        <taxon>Tracheophyta</taxon>
        <taxon>Spermatophyta</taxon>
        <taxon>Magnoliopsida</taxon>
        <taxon>eudicotyledons</taxon>
        <taxon>Gunneridae</taxon>
        <taxon>Pentapetalae</taxon>
        <taxon>asterids</taxon>
        <taxon>Cornales</taxon>
        <taxon>Nyssaceae</taxon>
        <taxon>Nyssa</taxon>
    </lineage>
</organism>
<dbReference type="InterPro" id="IPR017887">
    <property type="entry name" value="TF_TCP_subgr"/>
</dbReference>
<gene>
    <name evidence="10" type="ORF">F0562_005254</name>
</gene>
<keyword evidence="3" id="KW-0805">Transcription regulation</keyword>
<keyword evidence="6" id="KW-0539">Nucleus</keyword>
<dbReference type="InterPro" id="IPR017888">
    <property type="entry name" value="CYC/TB1_R_domain"/>
</dbReference>
<keyword evidence="11" id="KW-1185">Reference proteome</keyword>
<accession>A0A5J5AHK1</accession>
<dbReference type="EMBL" id="CM018043">
    <property type="protein sequence ID" value="KAA8530545.1"/>
    <property type="molecule type" value="Genomic_DNA"/>
</dbReference>
<dbReference type="AlphaFoldDB" id="A0A5J5AHK1"/>
<name>A0A5J5AHK1_9ASTE</name>
<dbReference type="GO" id="GO:0005634">
    <property type="term" value="C:nucleus"/>
    <property type="evidence" value="ECO:0007669"/>
    <property type="project" value="UniProtKB-SubCell"/>
</dbReference>
<evidence type="ECO:0000256" key="2">
    <source>
        <dbReference type="ARBA" id="ARBA00022473"/>
    </source>
</evidence>
<dbReference type="Pfam" id="PF03634">
    <property type="entry name" value="TCP"/>
    <property type="match status" value="1"/>
</dbReference>
<keyword evidence="5" id="KW-0804">Transcription</keyword>
<evidence type="ECO:0000256" key="7">
    <source>
        <dbReference type="SAM" id="MobiDB-lite"/>
    </source>
</evidence>
<dbReference type="GO" id="GO:2000032">
    <property type="term" value="P:regulation of secondary shoot formation"/>
    <property type="evidence" value="ECO:0007669"/>
    <property type="project" value="TreeGrafter"/>
</dbReference>
<evidence type="ECO:0000259" key="8">
    <source>
        <dbReference type="PROSITE" id="PS51369"/>
    </source>
</evidence>
<dbReference type="PANTHER" id="PTHR31072:SF224">
    <property type="entry name" value="TRANSCRIPTION FACTOR TCP1"/>
    <property type="match status" value="1"/>
</dbReference>
<feature type="domain" description="TCP" evidence="8">
    <location>
        <begin position="79"/>
        <end position="137"/>
    </location>
</feature>
<evidence type="ECO:0000256" key="4">
    <source>
        <dbReference type="ARBA" id="ARBA00023125"/>
    </source>
</evidence>
<comment type="subcellular location">
    <subcellularLocation>
        <location evidence="1">Nucleus</location>
    </subcellularLocation>
</comment>
<dbReference type="PROSITE" id="PS51370">
    <property type="entry name" value="R"/>
    <property type="match status" value="1"/>
</dbReference>
<feature type="region of interest" description="Disordered" evidence="7">
    <location>
        <begin position="144"/>
        <end position="174"/>
    </location>
</feature>
<evidence type="ECO:0000256" key="5">
    <source>
        <dbReference type="ARBA" id="ARBA00023163"/>
    </source>
</evidence>
<sequence>MFSSNNNSSNPFTQFPTSFHLSPSFVGYSGHDIFLHHHHHDLLVGHLLPPNAPVGETVSSMAAINDDSSNSLPKKKHVKKDRHSKIDTAQGRRDRRVRLSIGIARKFFDLQDMLGFDKASKTLDWLFTKSKTAIDELEQMKHRCSGGSKSLSSASECAVSETNEAPDSGDPQGIISPKRKPLTNFKQPHRSALHQLLGRESRAKARARARERTIEKMCGKNRNESKRLPADSSPPTLTQIETCKKLGSHSHSTISSANQAPRNDTIEESIVARRLKPSSAFGYQQDLSKDVNFNNNSPNNPQHWDINSLSRVRAESIGRISNLWQTKLAGGLQQPRPASGGT</sequence>
<dbReference type="GO" id="GO:0043565">
    <property type="term" value="F:sequence-specific DNA binding"/>
    <property type="evidence" value="ECO:0007669"/>
    <property type="project" value="TreeGrafter"/>
</dbReference>
<dbReference type="Proteomes" id="UP000325577">
    <property type="component" value="Linkage Group LG2"/>
</dbReference>
<dbReference type="OrthoDB" id="1896834at2759"/>
<feature type="compositionally biased region" description="Low complexity" evidence="7">
    <location>
        <begin position="145"/>
        <end position="161"/>
    </location>
</feature>
<keyword evidence="4" id="KW-0238">DNA-binding</keyword>
<dbReference type="PANTHER" id="PTHR31072">
    <property type="entry name" value="TRANSCRIPTION FACTOR TCP4-RELATED"/>
    <property type="match status" value="1"/>
</dbReference>
<dbReference type="PROSITE" id="PS51369">
    <property type="entry name" value="TCP"/>
    <property type="match status" value="1"/>
</dbReference>
<feature type="domain" description="R" evidence="9">
    <location>
        <begin position="199"/>
        <end position="216"/>
    </location>
</feature>
<proteinExistence type="predicted"/>
<evidence type="ECO:0000259" key="9">
    <source>
        <dbReference type="PROSITE" id="PS51370"/>
    </source>
</evidence>
<dbReference type="InterPro" id="IPR005333">
    <property type="entry name" value="Transcription_factor_TCP"/>
</dbReference>
<evidence type="ECO:0000256" key="6">
    <source>
        <dbReference type="ARBA" id="ARBA00023242"/>
    </source>
</evidence>
<dbReference type="GO" id="GO:0003700">
    <property type="term" value="F:DNA-binding transcription factor activity"/>
    <property type="evidence" value="ECO:0007669"/>
    <property type="project" value="InterPro"/>
</dbReference>
<reference evidence="10 11" key="1">
    <citation type="submission" date="2019-09" db="EMBL/GenBank/DDBJ databases">
        <title>A chromosome-level genome assembly of the Chinese tupelo Nyssa sinensis.</title>
        <authorList>
            <person name="Yang X."/>
            <person name="Kang M."/>
            <person name="Yang Y."/>
            <person name="Xiong H."/>
            <person name="Wang M."/>
            <person name="Zhang Z."/>
            <person name="Wang Z."/>
            <person name="Wu H."/>
            <person name="Ma T."/>
            <person name="Liu J."/>
            <person name="Xi Z."/>
        </authorList>
    </citation>
    <scope>NUCLEOTIDE SEQUENCE [LARGE SCALE GENOMIC DNA]</scope>
    <source>
        <strain evidence="10">J267</strain>
        <tissue evidence="10">Leaf</tissue>
    </source>
</reference>
<evidence type="ECO:0000313" key="10">
    <source>
        <dbReference type="EMBL" id="KAA8530545.1"/>
    </source>
</evidence>